<dbReference type="SUPFAM" id="SSF102588">
    <property type="entry name" value="LmbE-like"/>
    <property type="match status" value="1"/>
</dbReference>
<evidence type="ECO:0000313" key="2">
    <source>
        <dbReference type="Proteomes" id="UP001310386"/>
    </source>
</evidence>
<dbReference type="Pfam" id="PF02585">
    <property type="entry name" value="PIG-L"/>
    <property type="match status" value="1"/>
</dbReference>
<name>A0ABU5ZI86_9BACL</name>
<organism evidence="1 2">
    <name type="scientific">Ferviditalea candida</name>
    <dbReference type="NCBI Taxonomy" id="3108399"/>
    <lineage>
        <taxon>Bacteria</taxon>
        <taxon>Bacillati</taxon>
        <taxon>Bacillota</taxon>
        <taxon>Bacilli</taxon>
        <taxon>Bacillales</taxon>
        <taxon>Paenibacillaceae</taxon>
        <taxon>Ferviditalea</taxon>
    </lineage>
</organism>
<dbReference type="Proteomes" id="UP001310386">
    <property type="component" value="Unassembled WGS sequence"/>
</dbReference>
<protein>
    <submittedName>
        <fullName evidence="1">Bacillithiol biosynthesis deacetylase BshB2</fullName>
    </submittedName>
</protein>
<dbReference type="InterPro" id="IPR003737">
    <property type="entry name" value="GlcNAc_PI_deacetylase-related"/>
</dbReference>
<gene>
    <name evidence="1" type="primary">bshB2</name>
    <name evidence="1" type="ORF">VF724_09650</name>
</gene>
<dbReference type="InterPro" id="IPR024078">
    <property type="entry name" value="LmbE-like_dom_sf"/>
</dbReference>
<dbReference type="EMBL" id="JAYJLD010000011">
    <property type="protein sequence ID" value="MEB3101928.1"/>
    <property type="molecule type" value="Genomic_DNA"/>
</dbReference>
<dbReference type="PANTHER" id="PTHR12993">
    <property type="entry name" value="N-ACETYLGLUCOSAMINYL-PHOSPHATIDYLINOSITOL DE-N-ACETYLASE-RELATED"/>
    <property type="match status" value="1"/>
</dbReference>
<proteinExistence type="predicted"/>
<reference evidence="1" key="1">
    <citation type="submission" date="2023-12" db="EMBL/GenBank/DDBJ databases">
        <title>Fervidustalea candida gen. nov., sp. nov., a novel member of the family Paenibacillaceae isolated from a geothermal area.</title>
        <authorList>
            <person name="Li W.-J."/>
            <person name="Jiao J.-Y."/>
            <person name="Chen Y."/>
        </authorList>
    </citation>
    <scope>NUCLEOTIDE SEQUENCE</scope>
    <source>
        <strain evidence="1">SYSU GA230002</strain>
    </source>
</reference>
<accession>A0ABU5ZI86</accession>
<dbReference type="Gene3D" id="3.40.50.10320">
    <property type="entry name" value="LmbE-like"/>
    <property type="match status" value="1"/>
</dbReference>
<comment type="caution">
    <text evidence="1">The sequence shown here is derived from an EMBL/GenBank/DDBJ whole genome shotgun (WGS) entry which is preliminary data.</text>
</comment>
<sequence>MIRKERHVLIVLPHPDDEAFGFSGTAAHHIQNGTPVTYVCLTLGQMGRMMGNPLFANRETLPLIRERELEASCRSIGITDLRKFGLRDKTVEFEDPEALADRILDVVRETDPSLIMTFHPELSVHPDHNATGAAVIRAVARLPEPERPDIYCLGFANQVEQVLGPPDIVHDVSAFAKQKIGSLFAHQSQIQFIHNRFEGKDPAEDPEQLKKISTERFWTYRWEWNSPS</sequence>
<evidence type="ECO:0000313" key="1">
    <source>
        <dbReference type="EMBL" id="MEB3101928.1"/>
    </source>
</evidence>
<dbReference type="InterPro" id="IPR023841">
    <property type="entry name" value="BshB2"/>
</dbReference>
<keyword evidence="2" id="KW-1185">Reference proteome</keyword>
<dbReference type="NCBIfam" id="TIGR04000">
    <property type="entry name" value="thiol_BshB2"/>
    <property type="match status" value="1"/>
</dbReference>
<dbReference type="PANTHER" id="PTHR12993:SF27">
    <property type="entry name" value="N-ACETYL-ALPHA-D-GLUCOSAMINYL L-MALATE DEACETYLASE 2-RELATED"/>
    <property type="match status" value="1"/>
</dbReference>
<dbReference type="RefSeq" id="WP_371754050.1">
    <property type="nucleotide sequence ID" value="NZ_JAYJLD010000011.1"/>
</dbReference>